<proteinExistence type="predicted"/>
<dbReference type="EMBL" id="CAXIXY010000004">
    <property type="protein sequence ID" value="CAL2086884.1"/>
    <property type="molecule type" value="Genomic_DNA"/>
</dbReference>
<gene>
    <name evidence="1" type="ORF">T190607A01A_20714</name>
</gene>
<protein>
    <recommendedName>
        <fullName evidence="3">ADP-ribosylation/crystallin J1</fullName>
    </recommendedName>
</protein>
<dbReference type="RefSeq" id="WP_348712269.1">
    <property type="nucleotide sequence ID" value="NZ_CAXIXY010000004.1"/>
</dbReference>
<dbReference type="Proteomes" id="UP001497416">
    <property type="component" value="Unassembled WGS sequence"/>
</dbReference>
<organism evidence="1 2">
    <name type="scientific">Tenacibaculum platacis</name>
    <dbReference type="NCBI Taxonomy" id="3137852"/>
    <lineage>
        <taxon>Bacteria</taxon>
        <taxon>Pseudomonadati</taxon>
        <taxon>Bacteroidota</taxon>
        <taxon>Flavobacteriia</taxon>
        <taxon>Flavobacteriales</taxon>
        <taxon>Flavobacteriaceae</taxon>
        <taxon>Tenacibaculum</taxon>
    </lineage>
</organism>
<comment type="caution">
    <text evidence="1">The sequence shown here is derived from an EMBL/GenBank/DDBJ whole genome shotgun (WGS) entry which is preliminary data.</text>
</comment>
<sequence>MKTLYRPVGEKEMFLIAESGFKSFPPRLEQQPIFYPVLNEEYASEIAEKWNTTDPFGNFLGFVTKFSITEEEFNKYQIENVGGKIHNELWVPSEDLDVFNSAIVGNIEVVKVYIGKEYQSSGSTIIEELVGKIERIEK</sequence>
<keyword evidence="2" id="KW-1185">Reference proteome</keyword>
<evidence type="ECO:0008006" key="3">
    <source>
        <dbReference type="Google" id="ProtNLM"/>
    </source>
</evidence>
<accession>A0ABM9P124</accession>
<evidence type="ECO:0000313" key="1">
    <source>
        <dbReference type="EMBL" id="CAL2086884.1"/>
    </source>
</evidence>
<name>A0ABM9P124_9FLAO</name>
<reference evidence="1 2" key="1">
    <citation type="submission" date="2024-05" db="EMBL/GenBank/DDBJ databases">
        <authorList>
            <person name="Duchaud E."/>
        </authorList>
    </citation>
    <scope>NUCLEOTIDE SEQUENCE [LARGE SCALE GENOMIC DNA]</scope>
    <source>
        <strain evidence="1">Ena-SAMPLE-TAB-13-05-2024-13:56:06:370-140302</strain>
    </source>
</reference>
<evidence type="ECO:0000313" key="2">
    <source>
        <dbReference type="Proteomes" id="UP001497416"/>
    </source>
</evidence>